<dbReference type="Proteomes" id="UP000621516">
    <property type="component" value="Unassembled WGS sequence"/>
</dbReference>
<accession>A0A8J6U9X4</accession>
<dbReference type="AlphaFoldDB" id="A0A8J6U9X4"/>
<dbReference type="RefSeq" id="WP_188221944.1">
    <property type="nucleotide sequence ID" value="NZ_JACVXD010000001.1"/>
</dbReference>
<dbReference type="EMBL" id="JACVXD010000001">
    <property type="protein sequence ID" value="MBD0822628.1"/>
    <property type="molecule type" value="Genomic_DNA"/>
</dbReference>
<sequence>MKSMNLTQKVLCCHGYLTAKSTAVVCGCTPSQVYNIWNQNNKKSIKKNKHRAAPAWT</sequence>
<proteinExistence type="predicted"/>
<evidence type="ECO:0000313" key="2">
    <source>
        <dbReference type="Proteomes" id="UP000621516"/>
    </source>
</evidence>
<evidence type="ECO:0000313" key="1">
    <source>
        <dbReference type="EMBL" id="MBD0822628.1"/>
    </source>
</evidence>
<reference evidence="1 2" key="1">
    <citation type="journal article" date="2018" name="J. Microbiol.">
        <title>Aestuariibaculum marinum sp. nov., a marine bacterium isolated from seawater in South Korea.</title>
        <authorList>
            <person name="Choi J."/>
            <person name="Lee D."/>
            <person name="Jang J.H."/>
            <person name="Cha S."/>
            <person name="Seo T."/>
        </authorList>
    </citation>
    <scope>NUCLEOTIDE SEQUENCE [LARGE SCALE GENOMIC DNA]</scope>
    <source>
        <strain evidence="1 2">IP7</strain>
    </source>
</reference>
<comment type="caution">
    <text evidence="1">The sequence shown here is derived from an EMBL/GenBank/DDBJ whole genome shotgun (WGS) entry which is preliminary data.</text>
</comment>
<organism evidence="1 2">
    <name type="scientific">Aestuariibaculum marinum</name>
    <dbReference type="NCBI Taxonomy" id="2683592"/>
    <lineage>
        <taxon>Bacteria</taxon>
        <taxon>Pseudomonadati</taxon>
        <taxon>Bacteroidota</taxon>
        <taxon>Flavobacteriia</taxon>
        <taxon>Flavobacteriales</taxon>
        <taxon>Flavobacteriaceae</taxon>
    </lineage>
</organism>
<protein>
    <submittedName>
        <fullName evidence="1">Uncharacterized protein</fullName>
    </submittedName>
</protein>
<name>A0A8J6U9X4_9FLAO</name>
<gene>
    <name evidence="1" type="ORF">ICJ85_01225</name>
</gene>
<keyword evidence="2" id="KW-1185">Reference proteome</keyword>